<proteinExistence type="predicted"/>
<reference evidence="2 3" key="1">
    <citation type="submission" date="2019-06" db="EMBL/GenBank/DDBJ databases">
        <title>Complete genome sequence of Helicobacter suis SNTW101c.</title>
        <authorList>
            <person name="Rimbara E."/>
            <person name="Suzuki M."/>
            <person name="Matsui H."/>
            <person name="Nakamura M."/>
            <person name="Mori S."/>
            <person name="Shibayama K."/>
        </authorList>
    </citation>
    <scope>NUCLEOTIDE SEQUENCE [LARGE SCALE GENOMIC DNA]</scope>
    <source>
        <strain evidence="2 3">SNTW101c</strain>
    </source>
</reference>
<dbReference type="EMBL" id="AP019774">
    <property type="protein sequence ID" value="BCD70540.1"/>
    <property type="molecule type" value="Genomic_DNA"/>
</dbReference>
<reference evidence="1 4" key="2">
    <citation type="submission" date="2020-04" db="EMBL/GenBank/DDBJ databases">
        <title>Genomic analysis of gastric non-Helicobacter pylori Helicobacters isolated in Japan.</title>
        <authorList>
            <person name="Suzuki M."/>
            <person name="Rimbara E."/>
        </authorList>
    </citation>
    <scope>NUCLEOTIDE SEQUENCE [LARGE SCALE GENOMIC DNA]</scope>
    <source>
        <strain evidence="1 4">NHP19-0020</strain>
    </source>
</reference>
<organism evidence="2 3">
    <name type="scientific">Helicobacter suis</name>
    <dbReference type="NCBI Taxonomy" id="104628"/>
    <lineage>
        <taxon>Bacteria</taxon>
        <taxon>Pseudomonadati</taxon>
        <taxon>Campylobacterota</taxon>
        <taxon>Epsilonproteobacteria</taxon>
        <taxon>Campylobacterales</taxon>
        <taxon>Helicobacteraceae</taxon>
        <taxon>Helicobacter</taxon>
    </lineage>
</organism>
<accession>A0A6J4D168</accession>
<dbReference type="EMBL" id="AP023036">
    <property type="protein sequence ID" value="BCD46204.1"/>
    <property type="molecule type" value="Genomic_DNA"/>
</dbReference>
<evidence type="ECO:0000313" key="3">
    <source>
        <dbReference type="Proteomes" id="UP000317935"/>
    </source>
</evidence>
<keyword evidence="4" id="KW-1185">Reference proteome</keyword>
<name>A0A6J4D168_9HELI</name>
<evidence type="ECO:0000313" key="4">
    <source>
        <dbReference type="Proteomes" id="UP000509742"/>
    </source>
</evidence>
<dbReference type="AlphaFoldDB" id="A0A6J4D168"/>
<gene>
    <name evidence="1" type="ORF">NHP190020_12430</name>
    <name evidence="2" type="ORF">SNTW_11850</name>
</gene>
<evidence type="ECO:0000313" key="1">
    <source>
        <dbReference type="EMBL" id="BCD46204.1"/>
    </source>
</evidence>
<evidence type="ECO:0000313" key="2">
    <source>
        <dbReference type="EMBL" id="BCD70540.1"/>
    </source>
</evidence>
<dbReference type="Proteomes" id="UP000509742">
    <property type="component" value="Chromosome"/>
</dbReference>
<sequence>MIYSGKFFKRDFNAMGIQEKTTPYKVIYSKHIENNYWTLAQKKDCYLITPFVLRTLCKNRTC</sequence>
<protein>
    <submittedName>
        <fullName evidence="2">Uncharacterized protein</fullName>
    </submittedName>
</protein>
<dbReference type="Proteomes" id="UP000317935">
    <property type="component" value="Chromosome"/>
</dbReference>